<organism evidence="1 2">
    <name type="scientific">Achromobacter marplatensis</name>
    <dbReference type="NCBI Taxonomy" id="470868"/>
    <lineage>
        <taxon>Bacteria</taxon>
        <taxon>Pseudomonadati</taxon>
        <taxon>Pseudomonadota</taxon>
        <taxon>Betaproteobacteria</taxon>
        <taxon>Burkholderiales</taxon>
        <taxon>Alcaligenaceae</taxon>
        <taxon>Achromobacter</taxon>
    </lineage>
</organism>
<dbReference type="Pfam" id="PF05159">
    <property type="entry name" value="Capsule_synth"/>
    <property type="match status" value="1"/>
</dbReference>
<protein>
    <submittedName>
        <fullName evidence="1">Capsular polysaccharide export protein</fullName>
    </submittedName>
</protein>
<evidence type="ECO:0000313" key="1">
    <source>
        <dbReference type="EMBL" id="RBP24395.1"/>
    </source>
</evidence>
<name>A0ABX9GLI0_9BURK</name>
<dbReference type="InterPro" id="IPR007833">
    <property type="entry name" value="Capsule_polysaccharide_synth"/>
</dbReference>
<dbReference type="GeneID" id="99728672"/>
<gene>
    <name evidence="1" type="ORF">DFP87_101905</name>
</gene>
<reference evidence="1 2" key="1">
    <citation type="submission" date="2018-06" db="EMBL/GenBank/DDBJ databases">
        <title>Genomic Encyclopedia of Type Strains, Phase III (KMG-III): the genomes of soil and plant-associated and newly described type strains.</title>
        <authorList>
            <person name="Whitman W."/>
        </authorList>
    </citation>
    <scope>NUCLEOTIDE SEQUENCE [LARGE SCALE GENOMIC DNA]</scope>
    <source>
        <strain evidence="1 2">CECT 7342</strain>
    </source>
</reference>
<evidence type="ECO:0000313" key="2">
    <source>
        <dbReference type="Proteomes" id="UP000252124"/>
    </source>
</evidence>
<dbReference type="CDD" id="cd16441">
    <property type="entry name" value="beta_Kdo_transferase_KpsS"/>
    <property type="match status" value="1"/>
</dbReference>
<comment type="caution">
    <text evidence="1">The sequence shown here is derived from an EMBL/GenBank/DDBJ whole genome shotgun (WGS) entry which is preliminary data.</text>
</comment>
<dbReference type="Proteomes" id="UP000252124">
    <property type="component" value="Unassembled WGS sequence"/>
</dbReference>
<proteinExistence type="predicted"/>
<sequence length="400" mass="45333">MNQHFLFLQGVCSPFFPRLATALRHQGHAVTKANFTVGDRVYWRQGQHLNYRGPMVGLPDFYQTIYASRSISDIVLFGDCRPVHQPAIALARSAGIRIHVFEEGYFRPHWITLERDGVNGNSTLPRDPAWYRDRENHVPHYDNGQPFNTAFWKRAAYDVGYNFWAGLNPVLHRGVRSHVPYSPLTEYFGYIRRGIRLKYYAKDAKNKEKELLASKDSKPFFLLPLQLATDAQIVHHSQFSSMAQATHHVMQSFAANAADNTRLAIKIHPLDPGLVDYRRLAQVWARQLRIQDRVFFLESGNLPPLLTHTAGVITVNSTVGASAILHGKRTITLGNAIYDMAGLTYQGQLDNFWAADERPDLKLFKAFRNVVINTCQLNGGFYCARGIDLAIDAALPRLQA</sequence>
<dbReference type="RefSeq" id="WP_088587338.1">
    <property type="nucleotide sequence ID" value="NZ_CADIJU010000001.1"/>
</dbReference>
<accession>A0ABX9GLI0</accession>
<dbReference type="EMBL" id="QNRM01000001">
    <property type="protein sequence ID" value="RBP24395.1"/>
    <property type="molecule type" value="Genomic_DNA"/>
</dbReference>
<keyword evidence="2" id="KW-1185">Reference proteome</keyword>